<dbReference type="Pfam" id="PF00293">
    <property type="entry name" value="NUDIX"/>
    <property type="match status" value="1"/>
</dbReference>
<dbReference type="PATRIC" id="fig|1549858.7.peg.2789"/>
<sequence length="152" mass="16966">MSSSVPRVPRPAARILLVDGAGRVLLMRFTPGDRPPLWCTPGGAVDPGETYSQAARRELWEEVGLDIDCGPEVAQRTCEFLTFEGVEVIADERYFRVDIDRHDVQAGALTTLEQRVLAGSRWFALSELADWPEVIYPADLEQLLRETEPARA</sequence>
<feature type="domain" description="Nudix hydrolase" evidence="5">
    <location>
        <begin position="8"/>
        <end position="146"/>
    </location>
</feature>
<name>A0A0D1MB36_9SPHN</name>
<dbReference type="CDD" id="cd04685">
    <property type="entry name" value="NUDIX_Hydrolase"/>
    <property type="match status" value="1"/>
</dbReference>
<evidence type="ECO:0000313" key="6">
    <source>
        <dbReference type="EMBL" id="KIU27837.1"/>
    </source>
</evidence>
<dbReference type="Proteomes" id="UP000033203">
    <property type="component" value="Unassembled WGS sequence"/>
</dbReference>
<dbReference type="PANTHER" id="PTHR43046">
    <property type="entry name" value="GDP-MANNOSE MANNOSYL HYDROLASE"/>
    <property type="match status" value="1"/>
</dbReference>
<dbReference type="Gene3D" id="3.90.79.10">
    <property type="entry name" value="Nucleoside Triphosphate Pyrophosphohydrolase"/>
    <property type="match status" value="1"/>
</dbReference>
<dbReference type="PROSITE" id="PS00893">
    <property type="entry name" value="NUDIX_BOX"/>
    <property type="match status" value="1"/>
</dbReference>
<accession>A0A0D1MB36</accession>
<reference evidence="6 7" key="1">
    <citation type="submission" date="2015-01" db="EMBL/GenBank/DDBJ databases">
        <title>Genome of Sphingomonas taxi strain 30a.</title>
        <authorList>
            <person name="Eevers N."/>
            <person name="Van Hamme J."/>
            <person name="Bottos E."/>
            <person name="Weyens N."/>
            <person name="Vangronsveld J."/>
        </authorList>
    </citation>
    <scope>NUCLEOTIDE SEQUENCE [LARGE SCALE GENOMIC DNA]</scope>
    <source>
        <strain evidence="6 7">30a</strain>
    </source>
</reference>
<dbReference type="InterPro" id="IPR020084">
    <property type="entry name" value="NUDIX_hydrolase_CS"/>
</dbReference>
<proteinExistence type="inferred from homology"/>
<dbReference type="AlphaFoldDB" id="A0A0D1MB36"/>
<dbReference type="SUPFAM" id="SSF55811">
    <property type="entry name" value="Nudix"/>
    <property type="match status" value="1"/>
</dbReference>
<dbReference type="InterPro" id="IPR015797">
    <property type="entry name" value="NUDIX_hydrolase-like_dom_sf"/>
</dbReference>
<evidence type="ECO:0000256" key="2">
    <source>
        <dbReference type="ARBA" id="ARBA00022801"/>
    </source>
</evidence>
<keyword evidence="2 4" id="KW-0378">Hydrolase</keyword>
<protein>
    <submittedName>
        <fullName evidence="6">DNA mismatch repair protein MutT</fullName>
    </submittedName>
</protein>
<dbReference type="PANTHER" id="PTHR43046:SF12">
    <property type="entry name" value="GDP-MANNOSE MANNOSYL HYDROLASE"/>
    <property type="match status" value="1"/>
</dbReference>
<evidence type="ECO:0000313" key="7">
    <source>
        <dbReference type="Proteomes" id="UP000033203"/>
    </source>
</evidence>
<comment type="cofactor">
    <cofactor evidence="1">
        <name>Mg(2+)</name>
        <dbReference type="ChEBI" id="CHEBI:18420"/>
    </cofactor>
</comment>
<dbReference type="InterPro" id="IPR020476">
    <property type="entry name" value="Nudix_hydrolase"/>
</dbReference>
<organism evidence="6 7">
    <name type="scientific">Sphingomonas melonis</name>
    <dbReference type="NCBI Taxonomy" id="152682"/>
    <lineage>
        <taxon>Bacteria</taxon>
        <taxon>Pseudomonadati</taxon>
        <taxon>Pseudomonadota</taxon>
        <taxon>Alphaproteobacteria</taxon>
        <taxon>Sphingomonadales</taxon>
        <taxon>Sphingomonadaceae</taxon>
        <taxon>Sphingomonas</taxon>
    </lineage>
</organism>
<dbReference type="PRINTS" id="PR00502">
    <property type="entry name" value="NUDIXFAMILY"/>
</dbReference>
<comment type="similarity">
    <text evidence="4">Belongs to the Nudix hydrolase family.</text>
</comment>
<dbReference type="PROSITE" id="PS51462">
    <property type="entry name" value="NUDIX"/>
    <property type="match status" value="1"/>
</dbReference>
<comment type="caution">
    <text evidence="6">The sequence shown here is derived from an EMBL/GenBank/DDBJ whole genome shotgun (WGS) entry which is preliminary data.</text>
</comment>
<dbReference type="InterPro" id="IPR000086">
    <property type="entry name" value="NUDIX_hydrolase_dom"/>
</dbReference>
<keyword evidence="3" id="KW-0460">Magnesium</keyword>
<evidence type="ECO:0000259" key="5">
    <source>
        <dbReference type="PROSITE" id="PS51462"/>
    </source>
</evidence>
<evidence type="ECO:0000256" key="4">
    <source>
        <dbReference type="RuleBase" id="RU003476"/>
    </source>
</evidence>
<evidence type="ECO:0000256" key="3">
    <source>
        <dbReference type="ARBA" id="ARBA00022842"/>
    </source>
</evidence>
<evidence type="ECO:0000256" key="1">
    <source>
        <dbReference type="ARBA" id="ARBA00001946"/>
    </source>
</evidence>
<gene>
    <name evidence="6" type="ORF">SR41_09665</name>
</gene>
<dbReference type="GO" id="GO:0016787">
    <property type="term" value="F:hydrolase activity"/>
    <property type="evidence" value="ECO:0007669"/>
    <property type="project" value="UniProtKB-KW"/>
</dbReference>
<dbReference type="EMBL" id="JXTP01000037">
    <property type="protein sequence ID" value="KIU27837.1"/>
    <property type="molecule type" value="Genomic_DNA"/>
</dbReference>